<gene>
    <name evidence="9" type="ORF">SPI_06052</name>
</gene>
<dbReference type="Gene3D" id="1.25.10.10">
    <property type="entry name" value="Leucine-rich Repeat Variant"/>
    <property type="match status" value="1"/>
</dbReference>
<dbReference type="PROSITE" id="PS50302">
    <property type="entry name" value="PUM"/>
    <property type="match status" value="1"/>
</dbReference>
<dbReference type="InterPro" id="IPR016024">
    <property type="entry name" value="ARM-type_fold"/>
</dbReference>
<evidence type="ECO:0000256" key="3">
    <source>
        <dbReference type="ARBA" id="ARBA00022737"/>
    </source>
</evidence>
<dbReference type="Proteomes" id="UP000076874">
    <property type="component" value="Unassembled WGS sequence"/>
</dbReference>
<dbReference type="InterPro" id="IPR040000">
    <property type="entry name" value="NOP9"/>
</dbReference>
<evidence type="ECO:0000256" key="4">
    <source>
        <dbReference type="ARBA" id="ARBA00024893"/>
    </source>
</evidence>
<name>A0A167SR72_9HYPO</name>
<comment type="caution">
    <text evidence="9">The sequence shown here is derived from an EMBL/GenBank/DDBJ whole genome shotgun (WGS) entry which is preliminary data.</text>
</comment>
<proteinExistence type="predicted"/>
<protein>
    <recommendedName>
        <fullName evidence="2">Nucleolar protein 9</fullName>
    </recommendedName>
    <alternativeName>
        <fullName evidence="5 6">Pumilio domain-containing protein NOP9</fullName>
    </alternativeName>
</protein>
<evidence type="ECO:0000256" key="6">
    <source>
        <dbReference type="ARBA" id="ARBA00031929"/>
    </source>
</evidence>
<dbReference type="GO" id="GO:0003723">
    <property type="term" value="F:RNA binding"/>
    <property type="evidence" value="ECO:0007669"/>
    <property type="project" value="InterPro"/>
</dbReference>
<dbReference type="GO" id="GO:0000447">
    <property type="term" value="P:endonucleolytic cleavage in ITS1 to separate SSU-rRNA from 5.8S rRNA and LSU-rRNA from tricistronic rRNA transcript (SSU-rRNA, 5.8S rRNA, LSU-rRNA)"/>
    <property type="evidence" value="ECO:0007669"/>
    <property type="project" value="TreeGrafter"/>
</dbReference>
<dbReference type="GO" id="GO:0030688">
    <property type="term" value="C:preribosome, small subunit precursor"/>
    <property type="evidence" value="ECO:0007669"/>
    <property type="project" value="TreeGrafter"/>
</dbReference>
<dbReference type="PANTHER" id="PTHR13102">
    <property type="entry name" value="NUCLEOLAR PROTEIN 9"/>
    <property type="match status" value="1"/>
</dbReference>
<dbReference type="EMBL" id="AZHD01000010">
    <property type="protein sequence ID" value="OAA59854.1"/>
    <property type="molecule type" value="Genomic_DNA"/>
</dbReference>
<feature type="compositionally biased region" description="Basic and acidic residues" evidence="8">
    <location>
        <begin position="955"/>
        <end position="1013"/>
    </location>
</feature>
<dbReference type="SMART" id="SM00025">
    <property type="entry name" value="Pumilio"/>
    <property type="match status" value="5"/>
</dbReference>
<feature type="region of interest" description="Disordered" evidence="8">
    <location>
        <begin position="124"/>
        <end position="151"/>
    </location>
</feature>
<feature type="repeat" description="Pumilio" evidence="7">
    <location>
        <begin position="192"/>
        <end position="227"/>
    </location>
</feature>
<feature type="region of interest" description="Disordered" evidence="8">
    <location>
        <begin position="1"/>
        <end position="48"/>
    </location>
</feature>
<feature type="compositionally biased region" description="Low complexity" evidence="8">
    <location>
        <begin position="813"/>
        <end position="835"/>
    </location>
</feature>
<evidence type="ECO:0000256" key="7">
    <source>
        <dbReference type="PROSITE-ProRule" id="PRU00317"/>
    </source>
</evidence>
<feature type="compositionally biased region" description="Basic residues" evidence="8">
    <location>
        <begin position="1"/>
        <end position="10"/>
    </location>
</feature>
<feature type="region of interest" description="Disordered" evidence="8">
    <location>
        <begin position="894"/>
        <end position="1023"/>
    </location>
</feature>
<dbReference type="STRING" id="1081102.A0A167SR72"/>
<feature type="compositionally biased region" description="Basic and acidic residues" evidence="8">
    <location>
        <begin position="899"/>
        <end position="918"/>
    </location>
</feature>
<comment type="function">
    <text evidence="4">RNA-binding nucleolar protein required for pre-rRNA processing. Involved in production of 18S rRNA and assembly of small ribosomal subunit.</text>
</comment>
<feature type="region of interest" description="Disordered" evidence="8">
    <location>
        <begin position="421"/>
        <end position="462"/>
    </location>
</feature>
<feature type="compositionally biased region" description="Basic residues" evidence="8">
    <location>
        <begin position="1014"/>
        <end position="1023"/>
    </location>
</feature>
<dbReference type="PANTHER" id="PTHR13102:SF0">
    <property type="entry name" value="NUCLEOLAR PROTEIN 9"/>
    <property type="match status" value="1"/>
</dbReference>
<dbReference type="InterPro" id="IPR001313">
    <property type="entry name" value="Pumilio_RNA-bd_rpt"/>
</dbReference>
<feature type="compositionally biased region" description="Basic and acidic residues" evidence="8">
    <location>
        <begin position="657"/>
        <end position="669"/>
    </location>
</feature>
<keyword evidence="3" id="KW-0677">Repeat</keyword>
<feature type="compositionally biased region" description="Low complexity" evidence="8">
    <location>
        <begin position="138"/>
        <end position="149"/>
    </location>
</feature>
<feature type="region of interest" description="Disordered" evidence="8">
    <location>
        <begin position="261"/>
        <end position="288"/>
    </location>
</feature>
<organism evidence="9 10">
    <name type="scientific">Niveomyces insectorum RCEF 264</name>
    <dbReference type="NCBI Taxonomy" id="1081102"/>
    <lineage>
        <taxon>Eukaryota</taxon>
        <taxon>Fungi</taxon>
        <taxon>Dikarya</taxon>
        <taxon>Ascomycota</taxon>
        <taxon>Pezizomycotina</taxon>
        <taxon>Sordariomycetes</taxon>
        <taxon>Hypocreomycetidae</taxon>
        <taxon>Hypocreales</taxon>
        <taxon>Cordycipitaceae</taxon>
        <taxon>Niveomyces</taxon>
    </lineage>
</organism>
<dbReference type="GO" id="GO:0030686">
    <property type="term" value="C:90S preribosome"/>
    <property type="evidence" value="ECO:0007669"/>
    <property type="project" value="TreeGrafter"/>
</dbReference>
<evidence type="ECO:0000256" key="1">
    <source>
        <dbReference type="ARBA" id="ARBA00004604"/>
    </source>
</evidence>
<dbReference type="OrthoDB" id="392571at2759"/>
<sequence>MAKPRKSKRQLVRDERRRKKRDGDGEDGGRAAKRQRVQNTVNTGVFGDDYIPLDVEGNDPLFFQDVDGAAGDSGGGGGDGENGFIHASRRIHGNGAPKKAPAQANDKAVPRAPTWSGDNHPDFLVGDEPGAEAGGLGNNNSSNNDNNNSREFFGLLSEDEQEYFRRADGLLALNEFDTPTERRVFVANVFQEARGKELKLACSQAGSRLLERLIQTATATQHKRLFRAFAGHVPTLVTHRFASHCCEQLFLQAAGRVGVDGDRTVPGSDEIDGDNERSEEQNENSEEETATMEELFLFALDELEGHLGALLTDRFASHTLRVLLVVLAGQPLSGLAARTLLRSKKKETVTVARLHEPAAGEGGGPAAETARAVPPSFHRAVRKILSDVAAELDAPALRVLATHPTGNPVLQLLLELEWSERKEEKSKGRKRGKAEVEADAEAGADGGGADGHGDGDDSQRPTLADRLLRGAPASLRDPASPAADLVRTLVYDRVGTRLLETIIVHGPGKLFKALYQGLFAATAATDGDDDKNGGSSSAASTSPLAVYLRNDIACYPALRVLERLGRDDLTAVLKEQILAAPSDATKGGRTVAPASVVAQLVARGRFHVLAMLFARSYARGVDAPVVQDLVAALQAAVGADTDPSRLVTRLCFAEKDEEKEEEGEKEKTMKKAKAKADAGVIEDKQARAQGKEAQWSAAHGCHVVEAMLAAPGTPAAAAQAALLALDGDQLASLATSSPAGARVLVAALQATPPAAVVQTGPRHGRSVPAVAPAKQLVARLVPHCIALATSPAGHTVLVAVMETPSRTPNEIATSNNNNNNNSNNKNTTGTSTGTTAHLPFHLKDALIAQLAAAEDTVRESGWRVDLWRQRRAEWVRFAKAGEPEGLERAVAPTVTRKPAAREKAKVPRAAEKDAKTAQKAETTTTTVAAAAVTERNGAAVDSDAADSDAGAEAAVTRDMDSAMATAERRLAKEQRRAKKKEEREKRKLKKQEKTERRAHKEERRAQREREGKGKGKKRRSSTA</sequence>
<dbReference type="SUPFAM" id="SSF48371">
    <property type="entry name" value="ARM repeat"/>
    <property type="match status" value="1"/>
</dbReference>
<evidence type="ECO:0000256" key="8">
    <source>
        <dbReference type="SAM" id="MobiDB-lite"/>
    </source>
</evidence>
<feature type="compositionally biased region" description="Low complexity" evidence="8">
    <location>
        <begin position="919"/>
        <end position="954"/>
    </location>
</feature>
<dbReference type="GO" id="GO:0000472">
    <property type="term" value="P:endonucleolytic cleavage to generate mature 5'-end of SSU-rRNA from (SSU-rRNA, 5.8S rRNA, LSU-rRNA)"/>
    <property type="evidence" value="ECO:0007669"/>
    <property type="project" value="TreeGrafter"/>
</dbReference>
<feature type="region of interest" description="Disordered" evidence="8">
    <location>
        <begin position="807"/>
        <end position="836"/>
    </location>
</feature>
<evidence type="ECO:0000313" key="9">
    <source>
        <dbReference type="EMBL" id="OAA59854.1"/>
    </source>
</evidence>
<reference evidence="9 10" key="1">
    <citation type="journal article" date="2016" name="Genome Biol. Evol.">
        <title>Divergent and convergent evolution of fungal pathogenicity.</title>
        <authorList>
            <person name="Shang Y."/>
            <person name="Xiao G."/>
            <person name="Zheng P."/>
            <person name="Cen K."/>
            <person name="Zhan S."/>
            <person name="Wang C."/>
        </authorList>
    </citation>
    <scope>NUCLEOTIDE SEQUENCE [LARGE SCALE GENOMIC DNA]</scope>
    <source>
        <strain evidence="9 10">RCEF 264</strain>
    </source>
</reference>
<dbReference type="InterPro" id="IPR011989">
    <property type="entry name" value="ARM-like"/>
</dbReference>
<feature type="compositionally biased region" description="Basic and acidic residues" evidence="8">
    <location>
        <begin position="11"/>
        <end position="30"/>
    </location>
</feature>
<evidence type="ECO:0000256" key="2">
    <source>
        <dbReference type="ARBA" id="ARBA00016427"/>
    </source>
</evidence>
<dbReference type="GO" id="GO:0000480">
    <property type="term" value="P:endonucleolytic cleavage in 5'-ETS of tricistronic rRNA transcript (SSU-rRNA, 5.8S rRNA, LSU-rRNA)"/>
    <property type="evidence" value="ECO:0007669"/>
    <property type="project" value="TreeGrafter"/>
</dbReference>
<comment type="subcellular location">
    <subcellularLocation>
        <location evidence="1">Nucleus</location>
        <location evidence="1">Nucleolus</location>
    </subcellularLocation>
</comment>
<dbReference type="AlphaFoldDB" id="A0A167SR72"/>
<evidence type="ECO:0000313" key="10">
    <source>
        <dbReference type="Proteomes" id="UP000076874"/>
    </source>
</evidence>
<dbReference type="GO" id="GO:0005730">
    <property type="term" value="C:nucleolus"/>
    <property type="evidence" value="ECO:0007669"/>
    <property type="project" value="UniProtKB-SubCell"/>
</dbReference>
<accession>A0A167SR72</accession>
<dbReference type="GO" id="GO:0000056">
    <property type="term" value="P:ribosomal small subunit export from nucleus"/>
    <property type="evidence" value="ECO:0007669"/>
    <property type="project" value="TreeGrafter"/>
</dbReference>
<dbReference type="Pfam" id="PF22493">
    <property type="entry name" value="PUF_NOP9"/>
    <property type="match status" value="1"/>
</dbReference>
<feature type="region of interest" description="Disordered" evidence="8">
    <location>
        <begin position="657"/>
        <end position="678"/>
    </location>
</feature>
<keyword evidence="10" id="KW-1185">Reference proteome</keyword>
<evidence type="ECO:0000256" key="5">
    <source>
        <dbReference type="ARBA" id="ARBA00030932"/>
    </source>
</evidence>